<protein>
    <recommendedName>
        <fullName evidence="4">3-dehydroquinate dehydratase</fullName>
        <shortName evidence="4">3-dehydroquinase</shortName>
        <ecNumber evidence="4">4.2.1.10</ecNumber>
    </recommendedName>
    <alternativeName>
        <fullName evidence="4">Type I DHQase</fullName>
    </alternativeName>
    <alternativeName>
        <fullName evidence="4">Type I dehydroquinase</fullName>
        <shortName evidence="4">DHQ1</shortName>
    </alternativeName>
</protein>
<dbReference type="CDD" id="cd00502">
    <property type="entry name" value="DHQase_I"/>
    <property type="match status" value="1"/>
</dbReference>
<dbReference type="Gene3D" id="3.20.20.70">
    <property type="entry name" value="Aldolase class I"/>
    <property type="match status" value="1"/>
</dbReference>
<comment type="subunit">
    <text evidence="4">Homodimer.</text>
</comment>
<dbReference type="PANTHER" id="PTHR43699">
    <property type="entry name" value="3-DEHYDROQUINATE DEHYDRATASE"/>
    <property type="match status" value="1"/>
</dbReference>
<dbReference type="EMBL" id="JAOQJQ010000001">
    <property type="protein sequence ID" value="MCU6760992.1"/>
    <property type="molecule type" value="Genomic_DNA"/>
</dbReference>
<keyword evidence="3 4" id="KW-0704">Schiff base</keyword>
<dbReference type="EC" id="4.2.1.10" evidence="4"/>
<dbReference type="Pfam" id="PF01487">
    <property type="entry name" value="DHquinase_I"/>
    <property type="match status" value="1"/>
</dbReference>
<feature type="binding site" evidence="4">
    <location>
        <position position="83"/>
    </location>
    <ligand>
        <name>3-dehydroquinate</name>
        <dbReference type="ChEBI" id="CHEBI:32364"/>
    </ligand>
</feature>
<gene>
    <name evidence="4 5" type="primary">aroD</name>
    <name evidence="5" type="ORF">OCV88_01410</name>
</gene>
<comment type="function">
    <text evidence="4">Involved in the third step of the chorismate pathway, which leads to the biosynthesis of aromatic amino acids. Catalyzes the cis-dehydration of 3-dehydroquinate (DHQ) and introduces the first double bond of the aromatic ring to yield 3-dehydroshikimate.</text>
</comment>
<sequence length="256" mass="28817">MRKEIRIKGITLGQGRPVVCVPVVETEKDQIIKKIKELTEKKVQMIEWRSDTFLGNTDPKQVQEILEEIRPMLGETIFLFTFRTRQQGGCSDLEEKKILYLNELAAKSGCADLIDLEFFEASRPEKEIRRFQRMGVKVIASHHDFSDTPDERIMRMLMEQMEAGGADIAKLAVMPKSPEDVLRLLELTFDIKVKYPDLPVVTMAMGPYGVISRISGEFFGSCITFGAAGKVSAPGQIQADALNQILDVLHESLIQA</sequence>
<dbReference type="SUPFAM" id="SSF51569">
    <property type="entry name" value="Aldolase"/>
    <property type="match status" value="1"/>
</dbReference>
<organism evidence="5 6">
    <name type="scientific">Brotonthovivens ammoniilytica</name>
    <dbReference type="NCBI Taxonomy" id="2981725"/>
    <lineage>
        <taxon>Bacteria</taxon>
        <taxon>Bacillati</taxon>
        <taxon>Bacillota</taxon>
        <taxon>Clostridia</taxon>
        <taxon>Lachnospirales</taxon>
        <taxon>Lachnospiraceae</taxon>
        <taxon>Brotonthovivens</taxon>
    </lineage>
</organism>
<dbReference type="InterPro" id="IPR050146">
    <property type="entry name" value="Type-I_3-dehydroquinase"/>
</dbReference>
<dbReference type="InterPro" id="IPR001381">
    <property type="entry name" value="DHquinase_I"/>
</dbReference>
<comment type="catalytic activity">
    <reaction evidence="1 4">
        <text>3-dehydroquinate = 3-dehydroshikimate + H2O</text>
        <dbReference type="Rhea" id="RHEA:21096"/>
        <dbReference type="ChEBI" id="CHEBI:15377"/>
        <dbReference type="ChEBI" id="CHEBI:16630"/>
        <dbReference type="ChEBI" id="CHEBI:32364"/>
        <dbReference type="EC" id="4.2.1.10"/>
    </reaction>
</comment>
<comment type="similarity">
    <text evidence="4">Belongs to the type-I 3-dehydroquinase family.</text>
</comment>
<dbReference type="Proteomes" id="UP001652442">
    <property type="component" value="Unassembled WGS sequence"/>
</dbReference>
<evidence type="ECO:0000256" key="3">
    <source>
        <dbReference type="ARBA" id="ARBA00023270"/>
    </source>
</evidence>
<evidence type="ECO:0000256" key="2">
    <source>
        <dbReference type="ARBA" id="ARBA00023239"/>
    </source>
</evidence>
<feature type="binding site" evidence="4">
    <location>
        <begin position="47"/>
        <end position="49"/>
    </location>
    <ligand>
        <name>3-dehydroquinate</name>
        <dbReference type="ChEBI" id="CHEBI:32364"/>
    </ligand>
</feature>
<keyword evidence="4" id="KW-0057">Aromatic amino acid biosynthesis</keyword>
<dbReference type="InterPro" id="IPR013785">
    <property type="entry name" value="Aldolase_TIM"/>
</dbReference>
<dbReference type="RefSeq" id="WP_158423867.1">
    <property type="nucleotide sequence ID" value="NZ_JAOQJQ010000001.1"/>
</dbReference>
<evidence type="ECO:0000256" key="4">
    <source>
        <dbReference type="HAMAP-Rule" id="MF_00214"/>
    </source>
</evidence>
<feature type="binding site" evidence="4">
    <location>
        <position position="236"/>
    </location>
    <ligand>
        <name>3-dehydroquinate</name>
        <dbReference type="ChEBI" id="CHEBI:32364"/>
    </ligand>
</feature>
<evidence type="ECO:0000256" key="1">
    <source>
        <dbReference type="ARBA" id="ARBA00001864"/>
    </source>
</evidence>
<comment type="caution">
    <text evidence="5">The sequence shown here is derived from an EMBL/GenBank/DDBJ whole genome shotgun (WGS) entry which is preliminary data.</text>
</comment>
<evidence type="ECO:0000313" key="5">
    <source>
        <dbReference type="EMBL" id="MCU6760992.1"/>
    </source>
</evidence>
<accession>A0ABT2TFS5</accession>
<dbReference type="NCBIfam" id="TIGR01093">
    <property type="entry name" value="aroD"/>
    <property type="match status" value="1"/>
</dbReference>
<name>A0ABT2TFS5_9FIRM</name>
<proteinExistence type="inferred from homology"/>
<keyword evidence="6" id="KW-1185">Reference proteome</keyword>
<comment type="caution">
    <text evidence="4">Lacks conserved residue(s) required for the propagation of feature annotation.</text>
</comment>
<feature type="active site" description="Schiff-base intermediate with substrate" evidence="4">
    <location>
        <position position="170"/>
    </location>
</feature>
<dbReference type="PANTHER" id="PTHR43699:SF1">
    <property type="entry name" value="3-DEHYDROQUINATE DEHYDRATASE"/>
    <property type="match status" value="1"/>
</dbReference>
<dbReference type="HAMAP" id="MF_00214">
    <property type="entry name" value="AroD"/>
    <property type="match status" value="1"/>
</dbReference>
<feature type="binding site" evidence="4">
    <location>
        <position position="232"/>
    </location>
    <ligand>
        <name>3-dehydroquinate</name>
        <dbReference type="ChEBI" id="CHEBI:32364"/>
    </ligand>
</feature>
<comment type="pathway">
    <text evidence="4">Metabolic intermediate biosynthesis; chorismate biosynthesis; chorismate from D-erythrose 4-phosphate and phosphoenolpyruvate: step 3/7.</text>
</comment>
<reference evidence="5 6" key="1">
    <citation type="journal article" date="2021" name="ISME Commun">
        <title>Automated analysis of genomic sequences facilitates high-throughput and comprehensive description of bacteria.</title>
        <authorList>
            <person name="Hitch T.C.A."/>
        </authorList>
    </citation>
    <scope>NUCLEOTIDE SEQUENCE [LARGE SCALE GENOMIC DNA]</scope>
    <source>
        <strain evidence="5 6">Sanger_109</strain>
    </source>
</reference>
<keyword evidence="2 4" id="KW-0456">Lyase</keyword>
<feature type="active site" description="Proton donor/acceptor" evidence="4">
    <location>
        <position position="143"/>
    </location>
</feature>
<evidence type="ECO:0000313" key="6">
    <source>
        <dbReference type="Proteomes" id="UP001652442"/>
    </source>
</evidence>
<keyword evidence="4" id="KW-0028">Amino-acid biosynthesis</keyword>
<feature type="binding site" evidence="4">
    <location>
        <position position="213"/>
    </location>
    <ligand>
        <name>3-dehydroquinate</name>
        <dbReference type="ChEBI" id="CHEBI:32364"/>
    </ligand>
</feature>
<dbReference type="GO" id="GO:0003855">
    <property type="term" value="F:3-dehydroquinate dehydratase activity"/>
    <property type="evidence" value="ECO:0007669"/>
    <property type="project" value="UniProtKB-EC"/>
</dbReference>